<dbReference type="PANTHER" id="PTHR43072:SF23">
    <property type="entry name" value="UPF0039 PROTEIN C11D3.02C"/>
    <property type="match status" value="1"/>
</dbReference>
<dbReference type="Gene3D" id="3.40.630.30">
    <property type="match status" value="1"/>
</dbReference>
<keyword evidence="5" id="KW-1185">Reference proteome</keyword>
<dbReference type="RefSeq" id="WP_192016460.1">
    <property type="nucleotide sequence ID" value="NZ_JACYTP010000008.1"/>
</dbReference>
<comment type="caution">
    <text evidence="4">The sequence shown here is derived from an EMBL/GenBank/DDBJ whole genome shotgun (WGS) entry which is preliminary data.</text>
</comment>
<sequence length="176" mass="19748">MNILPGTITHIPAITAIFNHYIEHTNARFETEPMTLGNRNEWFTQFRPDSPHQLFVALENHQVMGFACSQPYRPSAAFAETVEVSIYLHPDAKGQGLGSALMKTLLDALATQPVHCALSGIALPNEASVALHQKFGFREVGVFHDYARKQGEYISSLWMEKRFESSRFSASYTDTD</sequence>
<evidence type="ECO:0000256" key="1">
    <source>
        <dbReference type="ARBA" id="ARBA00022679"/>
    </source>
</evidence>
<gene>
    <name evidence="4" type="ORF">IFO68_13410</name>
</gene>
<evidence type="ECO:0000259" key="3">
    <source>
        <dbReference type="PROSITE" id="PS51186"/>
    </source>
</evidence>
<proteinExistence type="predicted"/>
<dbReference type="InterPro" id="IPR016181">
    <property type="entry name" value="Acyl_CoA_acyltransferase"/>
</dbReference>
<keyword evidence="2" id="KW-0012">Acyltransferase</keyword>
<dbReference type="Pfam" id="PF00583">
    <property type="entry name" value="Acetyltransf_1"/>
    <property type="match status" value="1"/>
</dbReference>
<evidence type="ECO:0000256" key="2">
    <source>
        <dbReference type="ARBA" id="ARBA00023315"/>
    </source>
</evidence>
<evidence type="ECO:0000313" key="5">
    <source>
        <dbReference type="Proteomes" id="UP000649768"/>
    </source>
</evidence>
<dbReference type="EMBL" id="JACYTP010000008">
    <property type="protein sequence ID" value="MBD8513673.1"/>
    <property type="molecule type" value="Genomic_DNA"/>
</dbReference>
<feature type="domain" description="N-acetyltransferase" evidence="3">
    <location>
        <begin position="1"/>
        <end position="164"/>
    </location>
</feature>
<dbReference type="InterPro" id="IPR000182">
    <property type="entry name" value="GNAT_dom"/>
</dbReference>
<name>A0ABR9BM77_9GAMM</name>
<dbReference type="PANTHER" id="PTHR43072">
    <property type="entry name" value="N-ACETYLTRANSFERASE"/>
    <property type="match status" value="1"/>
</dbReference>
<dbReference type="SUPFAM" id="SSF55729">
    <property type="entry name" value="Acyl-CoA N-acyltransferases (Nat)"/>
    <property type="match status" value="1"/>
</dbReference>
<evidence type="ECO:0000313" key="4">
    <source>
        <dbReference type="EMBL" id="MBD8513673.1"/>
    </source>
</evidence>
<dbReference type="CDD" id="cd04301">
    <property type="entry name" value="NAT_SF"/>
    <property type="match status" value="1"/>
</dbReference>
<reference evidence="4 5" key="1">
    <citation type="submission" date="2020-09" db="EMBL/GenBank/DDBJ databases">
        <title>Photobacterium sp. CAU 1568 isolated from sand of Sido Beach.</title>
        <authorList>
            <person name="Kim W."/>
        </authorList>
    </citation>
    <scope>NUCLEOTIDE SEQUENCE [LARGE SCALE GENOMIC DNA]</scope>
    <source>
        <strain evidence="4 5">CAU 1568</strain>
    </source>
</reference>
<accession>A0ABR9BM77</accession>
<protein>
    <submittedName>
        <fullName evidence="4">N-acetyltransferase</fullName>
    </submittedName>
</protein>
<keyword evidence="1" id="KW-0808">Transferase</keyword>
<dbReference type="Proteomes" id="UP000649768">
    <property type="component" value="Unassembled WGS sequence"/>
</dbReference>
<organism evidence="4 5">
    <name type="scientific">Photobacterium arenosum</name>
    <dbReference type="NCBI Taxonomy" id="2774143"/>
    <lineage>
        <taxon>Bacteria</taxon>
        <taxon>Pseudomonadati</taxon>
        <taxon>Pseudomonadota</taxon>
        <taxon>Gammaproteobacteria</taxon>
        <taxon>Vibrionales</taxon>
        <taxon>Vibrionaceae</taxon>
        <taxon>Photobacterium</taxon>
    </lineage>
</organism>
<dbReference type="PROSITE" id="PS51186">
    <property type="entry name" value="GNAT"/>
    <property type="match status" value="1"/>
</dbReference>